<dbReference type="InterPro" id="IPR022907">
    <property type="entry name" value="VapC_family"/>
</dbReference>
<evidence type="ECO:0000256" key="3">
    <source>
        <dbReference type="ARBA" id="ARBA00022723"/>
    </source>
</evidence>
<dbReference type="GO" id="GO:0090729">
    <property type="term" value="F:toxin activity"/>
    <property type="evidence" value="ECO:0007669"/>
    <property type="project" value="UniProtKB-KW"/>
</dbReference>
<dbReference type="Proteomes" id="UP000178885">
    <property type="component" value="Unassembled WGS sequence"/>
</dbReference>
<evidence type="ECO:0000256" key="6">
    <source>
        <dbReference type="HAMAP-Rule" id="MF_00265"/>
    </source>
</evidence>
<comment type="cofactor">
    <cofactor evidence="6">
        <name>Mg(2+)</name>
        <dbReference type="ChEBI" id="CHEBI:18420"/>
    </cofactor>
</comment>
<dbReference type="GO" id="GO:0016787">
    <property type="term" value="F:hydrolase activity"/>
    <property type="evidence" value="ECO:0007669"/>
    <property type="project" value="UniProtKB-KW"/>
</dbReference>
<proteinExistence type="inferred from homology"/>
<keyword evidence="4 6" id="KW-0378">Hydrolase</keyword>
<dbReference type="InterPro" id="IPR029060">
    <property type="entry name" value="PIN-like_dom_sf"/>
</dbReference>
<dbReference type="GO" id="GO:0000287">
    <property type="term" value="F:magnesium ion binding"/>
    <property type="evidence" value="ECO:0007669"/>
    <property type="project" value="UniProtKB-UniRule"/>
</dbReference>
<feature type="binding site" evidence="6">
    <location>
        <position position="99"/>
    </location>
    <ligand>
        <name>Mg(2+)</name>
        <dbReference type="ChEBI" id="CHEBI:18420"/>
    </ligand>
</feature>
<evidence type="ECO:0000256" key="2">
    <source>
        <dbReference type="ARBA" id="ARBA00022722"/>
    </source>
</evidence>
<evidence type="ECO:0000313" key="8">
    <source>
        <dbReference type="EMBL" id="OGI49267.1"/>
    </source>
</evidence>
<comment type="function">
    <text evidence="6">Toxic component of a toxin-antitoxin (TA) system. An RNase.</text>
</comment>
<evidence type="ECO:0000256" key="4">
    <source>
        <dbReference type="ARBA" id="ARBA00022801"/>
    </source>
</evidence>
<evidence type="ECO:0000256" key="5">
    <source>
        <dbReference type="ARBA" id="ARBA00022842"/>
    </source>
</evidence>
<keyword evidence="1 6" id="KW-1277">Toxin-antitoxin system</keyword>
<dbReference type="AlphaFoldDB" id="A0A1F6TVX5"/>
<organism evidence="8 9">
    <name type="scientific">Candidatus Muproteobacteria bacterium RBG_16_65_34</name>
    <dbReference type="NCBI Taxonomy" id="1817760"/>
    <lineage>
        <taxon>Bacteria</taxon>
        <taxon>Pseudomonadati</taxon>
        <taxon>Pseudomonadota</taxon>
        <taxon>Candidatus Muproteobacteria</taxon>
    </lineage>
</organism>
<name>A0A1F6TVX5_9PROT</name>
<dbReference type="PANTHER" id="PTHR35901:SF1">
    <property type="entry name" value="EXONUCLEASE VAPC9"/>
    <property type="match status" value="1"/>
</dbReference>
<dbReference type="EMBL" id="MFSU01000001">
    <property type="protein sequence ID" value="OGI49267.1"/>
    <property type="molecule type" value="Genomic_DNA"/>
</dbReference>
<dbReference type="SUPFAM" id="SSF88723">
    <property type="entry name" value="PIN domain-like"/>
    <property type="match status" value="1"/>
</dbReference>
<keyword evidence="3 6" id="KW-0479">Metal-binding</keyword>
<evidence type="ECO:0000256" key="1">
    <source>
        <dbReference type="ARBA" id="ARBA00022649"/>
    </source>
</evidence>
<dbReference type="InterPro" id="IPR002716">
    <property type="entry name" value="PIN_dom"/>
</dbReference>
<dbReference type="HAMAP" id="MF_00265">
    <property type="entry name" value="VapC_Nob1"/>
    <property type="match status" value="1"/>
</dbReference>
<comment type="similarity">
    <text evidence="6">Belongs to the PINc/VapC protein family.</text>
</comment>
<dbReference type="InterPro" id="IPR051619">
    <property type="entry name" value="TypeII_TA_RNase_PINc/VapC"/>
</dbReference>
<dbReference type="CDD" id="cd09873">
    <property type="entry name" value="PIN_Pae0151-like"/>
    <property type="match status" value="1"/>
</dbReference>
<gene>
    <name evidence="6" type="primary">vapC</name>
    <name evidence="8" type="ORF">A2151_06605</name>
</gene>
<sequence>MSRLVVDASVAIKWYVPEVHSAAAARLLEGGNELLAPDLIFPEFGNILWKKRRMREIRETEARDILKALRTVPLEVYPSEPLLDAAFEIAISLDRSVYDSLYVALAESQDCRFVTADGKLHNALQNTPLAKSIAWVAEW</sequence>
<keyword evidence="5 6" id="KW-0460">Magnesium</keyword>
<comment type="caution">
    <text evidence="8">The sequence shown here is derived from an EMBL/GenBank/DDBJ whole genome shotgun (WGS) entry which is preliminary data.</text>
</comment>
<dbReference type="PANTHER" id="PTHR35901">
    <property type="entry name" value="RIBONUCLEASE VAPC3"/>
    <property type="match status" value="1"/>
</dbReference>
<accession>A0A1F6TVX5</accession>
<feature type="binding site" evidence="6">
    <location>
        <position position="7"/>
    </location>
    <ligand>
        <name>Mg(2+)</name>
        <dbReference type="ChEBI" id="CHEBI:18420"/>
    </ligand>
</feature>
<protein>
    <recommendedName>
        <fullName evidence="6">Ribonuclease VapC</fullName>
        <shortName evidence="6">RNase VapC</shortName>
        <ecNumber evidence="6">3.1.-.-</ecNumber>
    </recommendedName>
    <alternativeName>
        <fullName evidence="6">Toxin VapC</fullName>
    </alternativeName>
</protein>
<dbReference type="Pfam" id="PF01850">
    <property type="entry name" value="PIN"/>
    <property type="match status" value="1"/>
</dbReference>
<dbReference type="GO" id="GO:0004540">
    <property type="term" value="F:RNA nuclease activity"/>
    <property type="evidence" value="ECO:0007669"/>
    <property type="project" value="InterPro"/>
</dbReference>
<keyword evidence="2 6" id="KW-0540">Nuclease</keyword>
<dbReference type="Gene3D" id="3.40.50.1010">
    <property type="entry name" value="5'-nuclease"/>
    <property type="match status" value="1"/>
</dbReference>
<feature type="domain" description="PIN" evidence="7">
    <location>
        <begin position="5"/>
        <end position="122"/>
    </location>
</feature>
<keyword evidence="6" id="KW-0800">Toxin</keyword>
<evidence type="ECO:0000313" key="9">
    <source>
        <dbReference type="Proteomes" id="UP000178885"/>
    </source>
</evidence>
<dbReference type="EC" id="3.1.-.-" evidence="6"/>
<dbReference type="STRING" id="1817760.A2151_06605"/>
<dbReference type="InterPro" id="IPR044153">
    <property type="entry name" value="PIN_Pae0151-like"/>
</dbReference>
<evidence type="ECO:0000259" key="7">
    <source>
        <dbReference type="Pfam" id="PF01850"/>
    </source>
</evidence>
<reference evidence="8 9" key="1">
    <citation type="journal article" date="2016" name="Nat. Commun.">
        <title>Thousands of microbial genomes shed light on interconnected biogeochemical processes in an aquifer system.</title>
        <authorList>
            <person name="Anantharaman K."/>
            <person name="Brown C.T."/>
            <person name="Hug L.A."/>
            <person name="Sharon I."/>
            <person name="Castelle C.J."/>
            <person name="Probst A.J."/>
            <person name="Thomas B.C."/>
            <person name="Singh A."/>
            <person name="Wilkins M.J."/>
            <person name="Karaoz U."/>
            <person name="Brodie E.L."/>
            <person name="Williams K.H."/>
            <person name="Hubbard S.S."/>
            <person name="Banfield J.F."/>
        </authorList>
    </citation>
    <scope>NUCLEOTIDE SEQUENCE [LARGE SCALE GENOMIC DNA]</scope>
</reference>